<dbReference type="FunFam" id="3.90.1150.10:FF:000204">
    <property type="entry name" value="Hypothetical aminotransferase"/>
    <property type="match status" value="1"/>
</dbReference>
<organism evidence="9 10">
    <name type="scientific">Aliiroseovarius sediminilitoris</name>
    <dbReference type="NCBI Taxonomy" id="1173584"/>
    <lineage>
        <taxon>Bacteria</taxon>
        <taxon>Pseudomonadati</taxon>
        <taxon>Pseudomonadota</taxon>
        <taxon>Alphaproteobacteria</taxon>
        <taxon>Rhodobacterales</taxon>
        <taxon>Paracoccaceae</taxon>
        <taxon>Aliiroseovarius</taxon>
    </lineage>
</organism>
<feature type="modified residue" description="N6-(pyridoxal phosphate)lysine" evidence="5">
    <location>
        <position position="198"/>
    </location>
</feature>
<dbReference type="PROSITE" id="PS00595">
    <property type="entry name" value="AA_TRANSFER_CLASS_5"/>
    <property type="match status" value="1"/>
</dbReference>
<evidence type="ECO:0000256" key="3">
    <source>
        <dbReference type="ARBA" id="ARBA00022898"/>
    </source>
</evidence>
<dbReference type="GO" id="GO:0004760">
    <property type="term" value="F:L-serine-pyruvate transaminase activity"/>
    <property type="evidence" value="ECO:0007669"/>
    <property type="project" value="TreeGrafter"/>
</dbReference>
<dbReference type="AlphaFoldDB" id="A0A1I0NXL8"/>
<keyword evidence="3 5" id="KW-0663">Pyridoxal phosphate</keyword>
<dbReference type="Gene3D" id="3.40.640.10">
    <property type="entry name" value="Type I PLP-dependent aspartate aminotransferase-like (Major domain)"/>
    <property type="match status" value="1"/>
</dbReference>
<dbReference type="Gene3D" id="3.90.1150.10">
    <property type="entry name" value="Aspartate Aminotransferase, domain 1"/>
    <property type="match status" value="1"/>
</dbReference>
<evidence type="ECO:0000256" key="5">
    <source>
        <dbReference type="PIRSR" id="PIRSR000524-50"/>
    </source>
</evidence>
<evidence type="ECO:0000259" key="8">
    <source>
        <dbReference type="Pfam" id="PF00266"/>
    </source>
</evidence>
<proteinExistence type="inferred from homology"/>
<dbReference type="PANTHER" id="PTHR21152:SF40">
    <property type="entry name" value="ALANINE--GLYOXYLATE AMINOTRANSFERASE"/>
    <property type="match status" value="1"/>
</dbReference>
<dbReference type="EMBL" id="FOJB01000001">
    <property type="protein sequence ID" value="SEW06476.1"/>
    <property type="molecule type" value="Genomic_DNA"/>
</dbReference>
<dbReference type="SUPFAM" id="SSF53383">
    <property type="entry name" value="PLP-dependent transferases"/>
    <property type="match status" value="1"/>
</dbReference>
<dbReference type="InterPro" id="IPR020578">
    <property type="entry name" value="Aminotrans_V_PyrdxlP_BS"/>
</dbReference>
<dbReference type="Pfam" id="PF00266">
    <property type="entry name" value="Aminotran_5"/>
    <property type="match status" value="1"/>
</dbReference>
<evidence type="ECO:0000256" key="1">
    <source>
        <dbReference type="ARBA" id="ARBA00001933"/>
    </source>
</evidence>
<dbReference type="Proteomes" id="UP000199650">
    <property type="component" value="Unassembled WGS sequence"/>
</dbReference>
<dbReference type="RefSeq" id="WP_091429082.1">
    <property type="nucleotide sequence ID" value="NZ_FOJB01000001.1"/>
</dbReference>
<dbReference type="PIRSF" id="PIRSF000524">
    <property type="entry name" value="SPT"/>
    <property type="match status" value="1"/>
</dbReference>
<dbReference type="InterPro" id="IPR015422">
    <property type="entry name" value="PyrdxlP-dep_Trfase_small"/>
</dbReference>
<keyword evidence="9" id="KW-0670">Pyruvate</keyword>
<dbReference type="GO" id="GO:0019265">
    <property type="term" value="P:glycine biosynthetic process, by transamination of glyoxylate"/>
    <property type="evidence" value="ECO:0007669"/>
    <property type="project" value="TreeGrafter"/>
</dbReference>
<keyword evidence="10" id="KW-1185">Reference proteome</keyword>
<dbReference type="InterPro" id="IPR015421">
    <property type="entry name" value="PyrdxlP-dep_Trfase_major"/>
</dbReference>
<evidence type="ECO:0000256" key="4">
    <source>
        <dbReference type="PIRSR" id="PIRSR000524-1"/>
    </source>
</evidence>
<protein>
    <submittedName>
        <fullName evidence="9">Alanine-glyoxylate transaminase / serine-glyoxylate transaminase / serine-pyruvate transaminase</fullName>
    </submittedName>
</protein>
<dbReference type="OrthoDB" id="389074at2"/>
<sequence length="399" mass="42979">MTLSFGRHYLAIPGPSVMPDRVLRAMHRAGPNIYEGALVEMMPTLTDDLKAIARTRHNVAIYISNGHGAWEAALSNVLAPGDTVLSLCTGRFGHGWTEMAEALGVQVQIDDFGMRAPVDPDRVESALQADPDHRIRAVLLTHVDTSTSIKNDVAAVRAAMDAAGHPALLMVDCIASMGCDRFEMDAWGVDVAITASQKGLMVPPGVAFVFFSDKAARVRAEITRVSRYWDWTDRANPDLFYQYFGGTAPTHHLYGVREALDMIAEEGGMEAVWARHALLARAIWAAFDCWSDRGPVELNVANPAHRSCAVTSVHIGAPHGTALRRWTEEKLGVTLGIGLGMQSEDDPNADGFFRLGHMGHVNAPMVMGALSSIQAGMTALKIPHGAGALEVAAQLIAEA</sequence>
<name>A0A1I0NXL8_9RHOB</name>
<dbReference type="PANTHER" id="PTHR21152">
    <property type="entry name" value="AMINOTRANSFERASE CLASS V"/>
    <property type="match status" value="1"/>
</dbReference>
<dbReference type="InterPro" id="IPR024169">
    <property type="entry name" value="SP_NH2Trfase/AEP_transaminase"/>
</dbReference>
<evidence type="ECO:0000256" key="6">
    <source>
        <dbReference type="RuleBase" id="RU004075"/>
    </source>
</evidence>
<dbReference type="STRING" id="1173584.SAMN05444851_1175"/>
<comment type="similarity">
    <text evidence="2 6">Belongs to the class-V pyridoxal-phosphate-dependent aminotransferase family.</text>
</comment>
<dbReference type="GO" id="GO:0008453">
    <property type="term" value="F:alanine-glyoxylate transaminase activity"/>
    <property type="evidence" value="ECO:0007669"/>
    <property type="project" value="TreeGrafter"/>
</dbReference>
<evidence type="ECO:0000256" key="2">
    <source>
        <dbReference type="ARBA" id="ARBA00009236"/>
    </source>
</evidence>
<accession>A0A1I0NXL8</accession>
<reference evidence="9 10" key="1">
    <citation type="submission" date="2016-10" db="EMBL/GenBank/DDBJ databases">
        <authorList>
            <person name="de Groot N.N."/>
        </authorList>
    </citation>
    <scope>NUCLEOTIDE SEQUENCE [LARGE SCALE GENOMIC DNA]</scope>
    <source>
        <strain evidence="9 10">DSM 29439</strain>
    </source>
</reference>
<feature type="domain" description="Aminotransferase class V" evidence="8">
    <location>
        <begin position="58"/>
        <end position="330"/>
    </location>
</feature>
<dbReference type="InterPro" id="IPR015424">
    <property type="entry name" value="PyrdxlP-dep_Trfase"/>
</dbReference>
<comment type="cofactor">
    <cofactor evidence="1 5 7">
        <name>pyridoxal 5'-phosphate</name>
        <dbReference type="ChEBI" id="CHEBI:597326"/>
    </cofactor>
</comment>
<gene>
    <name evidence="9" type="ORF">SAMN05444851_1175</name>
</gene>
<dbReference type="FunFam" id="3.40.640.10:FF:000054">
    <property type="entry name" value="Serine--glyoxylate aminotransferase"/>
    <property type="match status" value="1"/>
</dbReference>
<evidence type="ECO:0000313" key="10">
    <source>
        <dbReference type="Proteomes" id="UP000199650"/>
    </source>
</evidence>
<evidence type="ECO:0000256" key="7">
    <source>
        <dbReference type="RuleBase" id="RU004504"/>
    </source>
</evidence>
<feature type="binding site" evidence="4">
    <location>
        <position position="354"/>
    </location>
    <ligand>
        <name>substrate</name>
    </ligand>
</feature>
<evidence type="ECO:0000313" key="9">
    <source>
        <dbReference type="EMBL" id="SEW06476.1"/>
    </source>
</evidence>
<dbReference type="InterPro" id="IPR000192">
    <property type="entry name" value="Aminotrans_V_dom"/>
</dbReference>